<feature type="transmembrane region" description="Helical" evidence="5">
    <location>
        <begin position="6"/>
        <end position="22"/>
    </location>
</feature>
<dbReference type="Gene3D" id="2.40.50.140">
    <property type="entry name" value="Nucleic acid-binding proteins"/>
    <property type="match status" value="1"/>
</dbReference>
<dbReference type="RefSeq" id="WP_211549097.1">
    <property type="nucleotide sequence ID" value="NZ_JAGTUF010000010.1"/>
</dbReference>
<dbReference type="InterPro" id="IPR012340">
    <property type="entry name" value="NA-bd_OB-fold"/>
</dbReference>
<dbReference type="InterPro" id="IPR052165">
    <property type="entry name" value="Membrane_assoc_protease"/>
</dbReference>
<dbReference type="Proteomes" id="UP000680714">
    <property type="component" value="Unassembled WGS sequence"/>
</dbReference>
<evidence type="ECO:0000259" key="6">
    <source>
        <dbReference type="Pfam" id="PF01957"/>
    </source>
</evidence>
<gene>
    <name evidence="7" type="ORF">KEC16_11770</name>
</gene>
<evidence type="ECO:0000313" key="8">
    <source>
        <dbReference type="Proteomes" id="UP000680714"/>
    </source>
</evidence>
<evidence type="ECO:0000313" key="7">
    <source>
        <dbReference type="EMBL" id="MBR9972392.1"/>
    </source>
</evidence>
<dbReference type="Pfam" id="PF01957">
    <property type="entry name" value="NfeD"/>
    <property type="match status" value="1"/>
</dbReference>
<comment type="subcellular location">
    <subcellularLocation>
        <location evidence="1">Membrane</location>
        <topology evidence="1">Multi-pass membrane protein</topology>
    </subcellularLocation>
</comment>
<comment type="caution">
    <text evidence="7">The sequence shown here is derived from an EMBL/GenBank/DDBJ whole genome shotgun (WGS) entry which is preliminary data.</text>
</comment>
<dbReference type="PANTHER" id="PTHR33507:SF3">
    <property type="entry name" value="INNER MEMBRANE PROTEIN YBBJ"/>
    <property type="match status" value="1"/>
</dbReference>
<dbReference type="InterPro" id="IPR002810">
    <property type="entry name" value="NfeD-like_C"/>
</dbReference>
<keyword evidence="4 5" id="KW-0472">Membrane</keyword>
<evidence type="ECO:0000256" key="3">
    <source>
        <dbReference type="ARBA" id="ARBA00022989"/>
    </source>
</evidence>
<dbReference type="PANTHER" id="PTHR33507">
    <property type="entry name" value="INNER MEMBRANE PROTEIN YBBJ"/>
    <property type="match status" value="1"/>
</dbReference>
<feature type="transmembrane region" description="Helical" evidence="5">
    <location>
        <begin position="51"/>
        <end position="71"/>
    </location>
</feature>
<evidence type="ECO:0000256" key="4">
    <source>
        <dbReference type="ARBA" id="ARBA00023136"/>
    </source>
</evidence>
<name>A0ABS5ID84_9PROT</name>
<proteinExistence type="predicted"/>
<dbReference type="EMBL" id="JAGTUF010000010">
    <property type="protein sequence ID" value="MBR9972392.1"/>
    <property type="molecule type" value="Genomic_DNA"/>
</dbReference>
<evidence type="ECO:0000256" key="2">
    <source>
        <dbReference type="ARBA" id="ARBA00022692"/>
    </source>
</evidence>
<accession>A0ABS5ID84</accession>
<feature type="domain" description="NfeD-like C-terminal" evidence="6">
    <location>
        <begin position="89"/>
        <end position="142"/>
    </location>
</feature>
<protein>
    <submittedName>
        <fullName evidence="7">NfeD family protein</fullName>
    </submittedName>
</protein>
<reference evidence="7 8" key="1">
    <citation type="submission" date="2021-04" db="EMBL/GenBank/DDBJ databases">
        <title>Magnetospirillum sulfuroxidans sp. nov., a facultative chemolithoautotrophic sulfur-oxidizing alphaproteobacterium isolated from freshwater sediment and proposals for Paramagetospirillum gen. nov., and Magnetospirillaceae fam. nov.</title>
        <authorList>
            <person name="Koziaeva V."/>
            <person name="Geelhoed J.S."/>
            <person name="Sorokin D.Y."/>
            <person name="Grouzdev D.S."/>
        </authorList>
    </citation>
    <scope>NUCLEOTIDE SEQUENCE [LARGE SCALE GENOMIC DNA]</scope>
    <source>
        <strain evidence="7 8">J10</strain>
    </source>
</reference>
<keyword evidence="8" id="KW-1185">Reference proteome</keyword>
<evidence type="ECO:0000256" key="1">
    <source>
        <dbReference type="ARBA" id="ARBA00004141"/>
    </source>
</evidence>
<keyword evidence="3 5" id="KW-1133">Transmembrane helix</keyword>
<evidence type="ECO:0000256" key="5">
    <source>
        <dbReference type="SAM" id="Phobius"/>
    </source>
</evidence>
<sequence length="145" mass="15349">MQPVFWHWLIAGVVLIGAEAMVPGTYLLWPGIAAFLTGMVAYMAPGLGWEIHAVIFAALTVVAAVAGRKLYSRLKEPASQAPLLNRRAAQLVGTIHTLDTPILDGYGRMKLGDTTWKVCGPDLPTGARVTVVGADGIVLKVEAAS</sequence>
<keyword evidence="2 5" id="KW-0812">Transmembrane</keyword>
<organism evidence="7 8">
    <name type="scientific">Magnetospirillum sulfuroxidans</name>
    <dbReference type="NCBI Taxonomy" id="611300"/>
    <lineage>
        <taxon>Bacteria</taxon>
        <taxon>Pseudomonadati</taxon>
        <taxon>Pseudomonadota</taxon>
        <taxon>Alphaproteobacteria</taxon>
        <taxon>Rhodospirillales</taxon>
        <taxon>Rhodospirillaceae</taxon>
        <taxon>Magnetospirillum</taxon>
    </lineage>
</organism>